<comment type="similarity">
    <text evidence="1">Belongs to the CSN4 family.</text>
</comment>
<dbReference type="InterPro" id="IPR040134">
    <property type="entry name" value="PSMD12/CSN4"/>
</dbReference>
<dbReference type="SMART" id="SM00088">
    <property type="entry name" value="PINT"/>
    <property type="match status" value="1"/>
</dbReference>
<dbReference type="Proteomes" id="UP000195557">
    <property type="component" value="Unassembled WGS sequence"/>
</dbReference>
<dbReference type="PANTHER" id="PTHR10855:SF2">
    <property type="entry name" value="COP9 SIGNALOSOME COMPLEX SUBUNIT 4"/>
    <property type="match status" value="1"/>
</dbReference>
<organism evidence="5">
    <name type="scientific">Ostreococcus tauri</name>
    <name type="common">Marine green alga</name>
    <dbReference type="NCBI Taxonomy" id="70448"/>
    <lineage>
        <taxon>Eukaryota</taxon>
        <taxon>Viridiplantae</taxon>
        <taxon>Chlorophyta</taxon>
        <taxon>Mamiellophyceae</taxon>
        <taxon>Mamiellales</taxon>
        <taxon>Bathycoccaceae</taxon>
        <taxon>Ostreococcus</taxon>
    </lineage>
</organism>
<proteinExistence type="inferred from homology"/>
<evidence type="ECO:0000259" key="4">
    <source>
        <dbReference type="PROSITE" id="PS50250"/>
    </source>
</evidence>
<dbReference type="Gene3D" id="1.10.10.10">
    <property type="entry name" value="Winged helix-like DNA-binding domain superfamily/Winged helix DNA-binding domain"/>
    <property type="match status" value="1"/>
</dbReference>
<dbReference type="Pfam" id="PF01399">
    <property type="entry name" value="PCI"/>
    <property type="match status" value="1"/>
</dbReference>
<gene>
    <name evidence="5" type="ORF">BE221DRAFT_81672</name>
</gene>
<dbReference type="AlphaFoldDB" id="A0A1Y5I7J6"/>
<protein>
    <recommendedName>
        <fullName evidence="2">COP9 signalosome complex subunit 4</fullName>
    </recommendedName>
</protein>
<dbReference type="OMA" id="ARMHGHI"/>
<dbReference type="InterPro" id="IPR036390">
    <property type="entry name" value="WH_DNA-bd_sf"/>
</dbReference>
<sequence length="197" mass="22283">MGKYMDAAVRYNEISRLDKQTVEETLTRAAVCLFLAPKGPQKSRMLQTMYKDQSYANLAIFPFIEKVYFDRILRANEVEEMRALFSAHHLESRDGELSSLQRAVIEHNLVSMSGVYNNIGFDQLGELIGVSDVQAEKAAAKMISDDRLTGSIDQVDRIVYFGGDSEPLVEWDEKVVDISLKLNDIVDEMKKKGLVQV</sequence>
<keyword evidence="3" id="KW-0736">Signalosome</keyword>
<evidence type="ECO:0000313" key="5">
    <source>
        <dbReference type="EMBL" id="OUS43005.1"/>
    </source>
</evidence>
<dbReference type="RefSeq" id="XP_003082315.2">
    <property type="nucleotide sequence ID" value="XM_003082267.2"/>
</dbReference>
<dbReference type="PANTHER" id="PTHR10855">
    <property type="entry name" value="26S PROTEASOME NON-ATPASE REGULATORY SUBUNIT 12/COP9 SIGNALOSOME COMPLEX SUBUNIT 4"/>
    <property type="match status" value="1"/>
</dbReference>
<dbReference type="PROSITE" id="PS50250">
    <property type="entry name" value="PCI"/>
    <property type="match status" value="1"/>
</dbReference>
<evidence type="ECO:0000256" key="3">
    <source>
        <dbReference type="ARBA" id="ARBA00022790"/>
    </source>
</evidence>
<dbReference type="eggNOG" id="KOG1497">
    <property type="taxonomic scope" value="Eukaryota"/>
</dbReference>
<accession>A0A1Y5I7J6</accession>
<dbReference type="OrthoDB" id="295656at2759"/>
<dbReference type="SUPFAM" id="SSF46785">
    <property type="entry name" value="Winged helix' DNA-binding domain"/>
    <property type="match status" value="1"/>
</dbReference>
<dbReference type="EMBL" id="KZ155835">
    <property type="protein sequence ID" value="OUS43005.1"/>
    <property type="molecule type" value="Genomic_DNA"/>
</dbReference>
<feature type="domain" description="PCI" evidence="4">
    <location>
        <begin position="2"/>
        <end position="166"/>
    </location>
</feature>
<evidence type="ECO:0000256" key="1">
    <source>
        <dbReference type="ARBA" id="ARBA00010417"/>
    </source>
</evidence>
<evidence type="ECO:0000256" key="2">
    <source>
        <dbReference type="ARBA" id="ARBA00014881"/>
    </source>
</evidence>
<dbReference type="GO" id="GO:0005829">
    <property type="term" value="C:cytosol"/>
    <property type="evidence" value="ECO:0007669"/>
    <property type="project" value="TreeGrafter"/>
</dbReference>
<dbReference type="InterPro" id="IPR036388">
    <property type="entry name" value="WH-like_DNA-bd_sf"/>
</dbReference>
<dbReference type="GO" id="GO:0008180">
    <property type="term" value="C:COP9 signalosome"/>
    <property type="evidence" value="ECO:0007669"/>
    <property type="project" value="UniProtKB-KW"/>
</dbReference>
<dbReference type="KEGG" id="ota:OT_ostta12g01660"/>
<dbReference type="InterPro" id="IPR000717">
    <property type="entry name" value="PCI_dom"/>
</dbReference>
<name>A0A1Y5I7J6_OSTTA</name>
<reference evidence="5" key="1">
    <citation type="submission" date="2017-04" db="EMBL/GenBank/DDBJ databases">
        <title>Population genomics of picophytoplankton unveils novel chromosome hypervariability.</title>
        <authorList>
            <consortium name="DOE Joint Genome Institute"/>
            <person name="Blanc-Mathieu R."/>
            <person name="Krasovec M."/>
            <person name="Hebrard M."/>
            <person name="Yau S."/>
            <person name="Desgranges E."/>
            <person name="Martin J."/>
            <person name="Schackwitz W."/>
            <person name="Kuo A."/>
            <person name="Salin G."/>
            <person name="Donnadieu C."/>
            <person name="Desdevises Y."/>
            <person name="Sanchez-Ferandin S."/>
            <person name="Moreau H."/>
            <person name="Rivals E."/>
            <person name="Grigoriev I.V."/>
            <person name="Grimsley N."/>
            <person name="Eyre-Walker A."/>
            <person name="Piganeau G."/>
        </authorList>
    </citation>
    <scope>NUCLEOTIDE SEQUENCE [LARGE SCALE GENOMIC DNA]</scope>
    <source>
        <strain evidence="5">RCC 1115</strain>
    </source>
</reference>